<evidence type="ECO:0000313" key="1">
    <source>
        <dbReference type="EMBL" id="CAI9926533.1"/>
    </source>
</evidence>
<dbReference type="EMBL" id="CAXDID020000046">
    <property type="protein sequence ID" value="CAL6002849.1"/>
    <property type="molecule type" value="Genomic_DNA"/>
</dbReference>
<comment type="caution">
    <text evidence="1">The sequence shown here is derived from an EMBL/GenBank/DDBJ whole genome shotgun (WGS) entry which is preliminary data.</text>
</comment>
<dbReference type="Proteomes" id="UP001642409">
    <property type="component" value="Unassembled WGS sequence"/>
</dbReference>
<sequence>MQWLTLKWSKIKNIDRKDVKNSKGSQFYNDTILKKKSKYDSSSGTKSVVYSIYELTKQLNRWTTSAGDQVIQYDASGSHIQRYEIFKRIKKQNQEFDLKLPLQQIQPQINQILNEKQPDLTISYQIYEKQLDKLLQDYQRQRQEIIYEYFEQIQ</sequence>
<gene>
    <name evidence="1" type="ORF">HINF_LOCUS14178</name>
    <name evidence="2" type="ORF">HINF_LOCUS18118</name>
</gene>
<protein>
    <submittedName>
        <fullName evidence="2">Hypothetical_protein</fullName>
    </submittedName>
</protein>
<name>A0AA86TZZ6_9EUKA</name>
<evidence type="ECO:0000313" key="3">
    <source>
        <dbReference type="Proteomes" id="UP001642409"/>
    </source>
</evidence>
<dbReference type="EMBL" id="CATOUU010000369">
    <property type="protein sequence ID" value="CAI9926533.1"/>
    <property type="molecule type" value="Genomic_DNA"/>
</dbReference>
<dbReference type="AlphaFoldDB" id="A0AA86TZZ6"/>
<accession>A0AA86TZZ6</accession>
<evidence type="ECO:0000313" key="2">
    <source>
        <dbReference type="EMBL" id="CAL6002849.1"/>
    </source>
</evidence>
<keyword evidence="3" id="KW-1185">Reference proteome</keyword>
<reference evidence="1" key="1">
    <citation type="submission" date="2023-06" db="EMBL/GenBank/DDBJ databases">
        <authorList>
            <person name="Kurt Z."/>
        </authorList>
    </citation>
    <scope>NUCLEOTIDE SEQUENCE</scope>
</reference>
<proteinExistence type="predicted"/>
<reference evidence="2 3" key="2">
    <citation type="submission" date="2024-07" db="EMBL/GenBank/DDBJ databases">
        <authorList>
            <person name="Akdeniz Z."/>
        </authorList>
    </citation>
    <scope>NUCLEOTIDE SEQUENCE [LARGE SCALE GENOMIC DNA]</scope>
</reference>
<organism evidence="1">
    <name type="scientific">Hexamita inflata</name>
    <dbReference type="NCBI Taxonomy" id="28002"/>
    <lineage>
        <taxon>Eukaryota</taxon>
        <taxon>Metamonada</taxon>
        <taxon>Diplomonadida</taxon>
        <taxon>Hexamitidae</taxon>
        <taxon>Hexamitinae</taxon>
        <taxon>Hexamita</taxon>
    </lineage>
</organism>